<organism evidence="1 2">
    <name type="scientific">Paspalum notatum var. saurae</name>
    <dbReference type="NCBI Taxonomy" id="547442"/>
    <lineage>
        <taxon>Eukaryota</taxon>
        <taxon>Viridiplantae</taxon>
        <taxon>Streptophyta</taxon>
        <taxon>Embryophyta</taxon>
        <taxon>Tracheophyta</taxon>
        <taxon>Spermatophyta</taxon>
        <taxon>Magnoliopsida</taxon>
        <taxon>Liliopsida</taxon>
        <taxon>Poales</taxon>
        <taxon>Poaceae</taxon>
        <taxon>PACMAD clade</taxon>
        <taxon>Panicoideae</taxon>
        <taxon>Andropogonodae</taxon>
        <taxon>Paspaleae</taxon>
        <taxon>Paspalinae</taxon>
        <taxon>Paspalum</taxon>
    </lineage>
</organism>
<dbReference type="PANTHER" id="PTHR46732:SF5">
    <property type="entry name" value="ATP-DEPENDENT PROTEASE LA (LON) DOMAIN PROTEIN"/>
    <property type="match status" value="1"/>
</dbReference>
<dbReference type="Proteomes" id="UP001341281">
    <property type="component" value="Chromosome 01"/>
</dbReference>
<sequence>MGNSDRQALGQALYKRGKSFVHFVLDPVEDSSPRASFAVRYGCLVQIESVQKLEIGALISIRGVCRVNISNLLDKTKPSESNLDETPICSVSEEITETESHLSSMIQMEPYFRGTISPMMDDPYEGIELGIRISKLRESMCNLHSLQMKLKVPEDEPLQTNIRASLLWSEKECFEEYNESFIPSLPERLSFAAYQTVSGMSDAELLTLQKHKIQAMDTTDTLERLNSGIEYVELSIRMIAARLAIQNI</sequence>
<evidence type="ECO:0000313" key="2">
    <source>
        <dbReference type="Proteomes" id="UP001341281"/>
    </source>
</evidence>
<accession>A0AAQ3PMW5</accession>
<proteinExistence type="predicted"/>
<protein>
    <recommendedName>
        <fullName evidence="3">Lon N-terminal domain-containing protein</fullName>
    </recommendedName>
</protein>
<dbReference type="PANTHER" id="PTHR46732">
    <property type="entry name" value="ATP-DEPENDENT PROTEASE LA (LON) DOMAIN PROTEIN"/>
    <property type="match status" value="1"/>
</dbReference>
<evidence type="ECO:0008006" key="3">
    <source>
        <dbReference type="Google" id="ProtNLM"/>
    </source>
</evidence>
<dbReference type="EMBL" id="CP144745">
    <property type="protein sequence ID" value="WVZ53066.1"/>
    <property type="molecule type" value="Genomic_DNA"/>
</dbReference>
<reference evidence="1 2" key="1">
    <citation type="submission" date="2024-02" db="EMBL/GenBank/DDBJ databases">
        <title>High-quality chromosome-scale genome assembly of Pensacola bahiagrass (Paspalum notatum Flugge var. saurae).</title>
        <authorList>
            <person name="Vega J.M."/>
            <person name="Podio M."/>
            <person name="Orjuela J."/>
            <person name="Siena L.A."/>
            <person name="Pessino S.C."/>
            <person name="Combes M.C."/>
            <person name="Mariac C."/>
            <person name="Albertini E."/>
            <person name="Pupilli F."/>
            <person name="Ortiz J.P.A."/>
            <person name="Leblanc O."/>
        </authorList>
    </citation>
    <scope>NUCLEOTIDE SEQUENCE [LARGE SCALE GENOMIC DNA]</scope>
    <source>
        <strain evidence="1">R1</strain>
        <tissue evidence="1">Leaf</tissue>
    </source>
</reference>
<keyword evidence="2" id="KW-1185">Reference proteome</keyword>
<gene>
    <name evidence="1" type="ORF">U9M48_004054</name>
</gene>
<name>A0AAQ3PMW5_PASNO</name>
<dbReference type="AlphaFoldDB" id="A0AAQ3PMW5"/>
<evidence type="ECO:0000313" key="1">
    <source>
        <dbReference type="EMBL" id="WVZ53066.1"/>
    </source>
</evidence>